<dbReference type="SUPFAM" id="SSF50494">
    <property type="entry name" value="Trypsin-like serine proteases"/>
    <property type="match status" value="1"/>
</dbReference>
<organism evidence="1">
    <name type="scientific">Dyadobacter sp. 676</name>
    <dbReference type="NCBI Taxonomy" id="3088362"/>
    <lineage>
        <taxon>Bacteria</taxon>
        <taxon>Pseudomonadati</taxon>
        <taxon>Bacteroidota</taxon>
        <taxon>Cytophagia</taxon>
        <taxon>Cytophagales</taxon>
        <taxon>Spirosomataceae</taxon>
        <taxon>Dyadobacter</taxon>
    </lineage>
</organism>
<gene>
    <name evidence="1" type="ORF">ABV298_12045</name>
</gene>
<sequence>MNESENMGQDYIGRIDERMLRIIVNITTPDGSTGTGFIVNTDKGIFLITNKHMIGKWSLVDPLVLFDWVTVSFYPASPYKSIKQQIYLKNKAGEVLTGIKTHPQHEIDIAVINITSIYEENLELQEIM</sequence>
<dbReference type="InterPro" id="IPR043504">
    <property type="entry name" value="Peptidase_S1_PA_chymotrypsin"/>
</dbReference>
<accession>A0AAU8FTE6</accession>
<proteinExistence type="predicted"/>
<reference evidence="1" key="1">
    <citation type="submission" date="2024-06" db="EMBL/GenBank/DDBJ databases">
        <title>Sequencing and assembly of the genome of Dyadobacter sp. strain 676, a symbiont of Cyamopsis tetragonoloba.</title>
        <authorList>
            <person name="Guro P."/>
            <person name="Sazanova A."/>
            <person name="Kuznetsova I."/>
            <person name="Belimov A."/>
            <person name="Safronova V."/>
        </authorList>
    </citation>
    <scope>NUCLEOTIDE SEQUENCE</scope>
    <source>
        <strain evidence="1">676</strain>
    </source>
</reference>
<evidence type="ECO:0008006" key="2">
    <source>
        <dbReference type="Google" id="ProtNLM"/>
    </source>
</evidence>
<protein>
    <recommendedName>
        <fullName evidence="2">Trypsin-like peptidase domain-containing protein</fullName>
    </recommendedName>
</protein>
<dbReference type="RefSeq" id="WP_353722345.1">
    <property type="nucleotide sequence ID" value="NZ_CP159289.1"/>
</dbReference>
<name>A0AAU8FTE6_9BACT</name>
<dbReference type="InterPro" id="IPR009003">
    <property type="entry name" value="Peptidase_S1_PA"/>
</dbReference>
<dbReference type="EMBL" id="CP159289">
    <property type="protein sequence ID" value="XCH27083.1"/>
    <property type="molecule type" value="Genomic_DNA"/>
</dbReference>
<dbReference type="AlphaFoldDB" id="A0AAU8FTE6"/>
<evidence type="ECO:0000313" key="1">
    <source>
        <dbReference type="EMBL" id="XCH27083.1"/>
    </source>
</evidence>
<dbReference type="Gene3D" id="2.40.10.10">
    <property type="entry name" value="Trypsin-like serine proteases"/>
    <property type="match status" value="1"/>
</dbReference>